<dbReference type="RefSeq" id="YP_874240.1">
    <property type="nucleotide sequence ID" value="NC_008586.1"/>
</dbReference>
<protein>
    <submittedName>
        <fullName evidence="1">Conotoxin-like protein</fullName>
    </submittedName>
</protein>
<dbReference type="InterPro" id="IPR012623">
    <property type="entry name" value="Toxin_18"/>
</dbReference>
<dbReference type="KEGG" id="vg:5176497"/>
<dbReference type="EMBL" id="MZ394738">
    <property type="protein sequence ID" value="QWV59684.1"/>
    <property type="molecule type" value="Genomic_DNA"/>
</dbReference>
<name>A0EYV0_9ABAC</name>
<dbReference type="OrthoDB" id="27523at10239"/>
<gene>
    <name evidence="2" type="ORF">QF4000098</name>
</gene>
<dbReference type="PROSITE" id="PS51257">
    <property type="entry name" value="PROKAR_LIPOPROTEIN"/>
    <property type="match status" value="1"/>
</dbReference>
<dbReference type="Pfam" id="PF08087">
    <property type="entry name" value="Toxin_18"/>
    <property type="match status" value="1"/>
</dbReference>
<evidence type="ECO:0000313" key="3">
    <source>
        <dbReference type="Proteomes" id="UP000214344"/>
    </source>
</evidence>
<organism evidence="1 3">
    <name type="scientific">Ectropis obliqua nucleopolyhedrovirus</name>
    <dbReference type="NCBI Taxonomy" id="59376"/>
    <lineage>
        <taxon>Viruses</taxon>
        <taxon>Viruses incertae sedis</taxon>
        <taxon>Naldaviricetes</taxon>
        <taxon>Lefavirales</taxon>
        <taxon>Baculoviridae</taxon>
        <taxon>Alphabaculovirus</taxon>
        <taxon>Alphabaculovirus ecobliquae</taxon>
    </lineage>
</organism>
<accession>A0EYV0</accession>
<reference evidence="2" key="4">
    <citation type="submission" date="2021-06" db="EMBL/GenBank/DDBJ databases">
        <authorList>
            <person name="Xiao Q."/>
            <person name="Zhang X.X."/>
            <person name="Tang M.J."/>
        </authorList>
    </citation>
    <scope>NUCLEOTIDE SEQUENCE</scope>
    <source>
        <strain evidence="2">QF4</strain>
    </source>
</reference>
<keyword evidence="3" id="KW-1185">Reference proteome</keyword>
<reference evidence="1 3" key="3">
    <citation type="journal article" date="2007" name="Virology">
        <title>Genome sequence and organization of a nucleopolyhedrovirus that infects the tea looper caterpillar, Ectropis obliqua.</title>
        <authorList>
            <person name="Ma X.C."/>
            <person name="Shang J.Y."/>
            <person name="Yang Z.N."/>
            <person name="Bao Y.Y."/>
            <person name="Xiao Q."/>
            <person name="Zhang C.X."/>
        </authorList>
    </citation>
    <scope>NUCLEOTIDE SEQUENCE [LARGE SCALE GENOMIC DNA]</scope>
    <source>
        <strain evidence="1 3">A1</strain>
    </source>
</reference>
<dbReference type="Proteomes" id="UP000214344">
    <property type="component" value="Segment"/>
</dbReference>
<dbReference type="EMBL" id="DQ837165">
    <property type="protein sequence ID" value="ABI35730.1"/>
    <property type="molecule type" value="Genomic_DNA"/>
</dbReference>
<reference evidence="1 3" key="1">
    <citation type="journal article" date="2006" name="J. Microbiol.">
        <title>Morphological, phylogenetic and biological characteristics of Ectropis obliqua single-nucleocapsid nucleopolyhedrovirus.</title>
        <authorList>
            <person name="Ma X.C."/>
            <person name="Xu H.J."/>
            <person name="Tang M.J."/>
            <person name="Xiao Q."/>
            <person name="Hong J."/>
            <person name="Zhang C.X."/>
        </authorList>
    </citation>
    <scope>NUCLEOTIDE SEQUENCE [LARGE SCALE GENOMIC DNA]</scope>
    <source>
        <strain evidence="1 3">A1</strain>
    </source>
</reference>
<evidence type="ECO:0000313" key="2">
    <source>
        <dbReference type="EMBL" id="QWV59684.1"/>
    </source>
</evidence>
<proteinExistence type="predicted"/>
<sequence>MYIKSLIYIIVAATLLSTQYAVMACTETGRNCKYSYECCSNACSAAFGFCLKR</sequence>
<reference evidence="1" key="2">
    <citation type="submission" date="2006-07" db="EMBL/GenBank/DDBJ databases">
        <authorList>
            <person name="Zhang C.-X."/>
            <person name="Yang Z.-N."/>
            <person name="Ma X.-C."/>
            <person name="Xiao Q."/>
        </authorList>
    </citation>
    <scope>NUCLEOTIDE SEQUENCE</scope>
    <source>
        <strain evidence="1">A1</strain>
    </source>
</reference>
<evidence type="ECO:0000313" key="1">
    <source>
        <dbReference type="EMBL" id="ABI35730.1"/>
    </source>
</evidence>